<dbReference type="PANTHER" id="PTHR34220:SF7">
    <property type="entry name" value="SENSOR HISTIDINE KINASE YPDA"/>
    <property type="match status" value="1"/>
</dbReference>
<dbReference type="AlphaFoldDB" id="A0A023C178"/>
<dbReference type="Proteomes" id="UP000023541">
    <property type="component" value="Unassembled WGS sequence"/>
</dbReference>
<feature type="transmembrane region" description="Helical" evidence="1">
    <location>
        <begin position="122"/>
        <end position="143"/>
    </location>
</feature>
<feature type="transmembrane region" description="Helical" evidence="1">
    <location>
        <begin position="79"/>
        <end position="102"/>
    </location>
</feature>
<dbReference type="InterPro" id="IPR010559">
    <property type="entry name" value="Sig_transdc_His_kin_internal"/>
</dbReference>
<gene>
    <name evidence="3" type="ORF">ATO12_02620</name>
</gene>
<dbReference type="OrthoDB" id="9809908at2"/>
<keyword evidence="4" id="KW-1185">Reference proteome</keyword>
<dbReference type="SUPFAM" id="SSF55874">
    <property type="entry name" value="ATPase domain of HSP90 chaperone/DNA topoisomerase II/histidine kinase"/>
    <property type="match status" value="1"/>
</dbReference>
<dbReference type="EMBL" id="AQRA01000001">
    <property type="protein sequence ID" value="EZH75703.1"/>
    <property type="molecule type" value="Genomic_DNA"/>
</dbReference>
<keyword evidence="1" id="KW-0812">Transmembrane</keyword>
<name>A0A023C178_9FLAO</name>
<dbReference type="RefSeq" id="WP_051575555.1">
    <property type="nucleotide sequence ID" value="NZ_AQRA01000001.1"/>
</dbReference>
<evidence type="ECO:0000313" key="3">
    <source>
        <dbReference type="EMBL" id="EZH75703.1"/>
    </source>
</evidence>
<evidence type="ECO:0000259" key="2">
    <source>
        <dbReference type="Pfam" id="PF06580"/>
    </source>
</evidence>
<accession>A0A023C178</accession>
<feature type="transmembrane region" description="Helical" evidence="1">
    <location>
        <begin position="49"/>
        <end position="67"/>
    </location>
</feature>
<keyword evidence="1" id="KW-1133">Transmembrane helix</keyword>
<dbReference type="InterPro" id="IPR036890">
    <property type="entry name" value="HATPase_C_sf"/>
</dbReference>
<keyword evidence="1" id="KW-0472">Membrane</keyword>
<dbReference type="STRING" id="1317122.ATO12_02620"/>
<dbReference type="eggNOG" id="COG2972">
    <property type="taxonomic scope" value="Bacteria"/>
</dbReference>
<feature type="transmembrane region" description="Helical" evidence="1">
    <location>
        <begin position="20"/>
        <end position="37"/>
    </location>
</feature>
<feature type="domain" description="Signal transduction histidine kinase internal region" evidence="2">
    <location>
        <begin position="166"/>
        <end position="246"/>
    </location>
</feature>
<evidence type="ECO:0000313" key="4">
    <source>
        <dbReference type="Proteomes" id="UP000023541"/>
    </source>
</evidence>
<proteinExistence type="predicted"/>
<evidence type="ECO:0000256" key="1">
    <source>
        <dbReference type="SAM" id="Phobius"/>
    </source>
</evidence>
<dbReference type="GO" id="GO:0016020">
    <property type="term" value="C:membrane"/>
    <property type="evidence" value="ECO:0007669"/>
    <property type="project" value="InterPro"/>
</dbReference>
<dbReference type="GO" id="GO:0000155">
    <property type="term" value="F:phosphorelay sensor kinase activity"/>
    <property type="evidence" value="ECO:0007669"/>
    <property type="project" value="InterPro"/>
</dbReference>
<comment type="caution">
    <text evidence="3">The sequence shown here is derived from an EMBL/GenBank/DDBJ whole genome shotgun (WGS) entry which is preliminary data.</text>
</comment>
<protein>
    <recommendedName>
        <fullName evidence="2">Signal transduction histidine kinase internal region domain-containing protein</fullName>
    </recommendedName>
</protein>
<sequence>MVKRKNLIDWILQNRVVSHLIFWVLVFISLPILAALNEGSVEKTVNASLSFLPAQLLASYFLVYYQVPKLLFKKKYLKFGFSFLVSTYVFLVISKLSNMYLTKFFIPKYYEEESLIEILADPFHLAVVHFPSVYVFVFLMLMTKIVKDRFEERHQLEVLQKEKANTELKFLKAQINPHFLFNTLNNLYSLTLEESSEKASEVVLKLSDMLDYMLYRCKDAEVPLKNEITFIQDYIDLESLRYGSKLTLSFTHHLHDPNVMIAPLILISFIENAFKHGASNTLNDSIIKIELTTNQDQLCFKVFNTLPADKTDTTENESNSGIGFSNSQRQLELNYKNNYDLKSTKTDNDFQVVLTINLQ</sequence>
<dbReference type="Pfam" id="PF06580">
    <property type="entry name" value="His_kinase"/>
    <property type="match status" value="1"/>
</dbReference>
<dbReference type="InterPro" id="IPR050640">
    <property type="entry name" value="Bact_2-comp_sensor_kinase"/>
</dbReference>
<dbReference type="PANTHER" id="PTHR34220">
    <property type="entry name" value="SENSOR HISTIDINE KINASE YPDA"/>
    <property type="match status" value="1"/>
</dbReference>
<reference evidence="3 4" key="1">
    <citation type="submission" date="2014-04" db="EMBL/GenBank/DDBJ databases">
        <title>Aquimarina sp. 22II-S11-z7 Genome Sequencing.</title>
        <authorList>
            <person name="Lai Q."/>
        </authorList>
    </citation>
    <scope>NUCLEOTIDE SEQUENCE [LARGE SCALE GENOMIC DNA]</scope>
    <source>
        <strain evidence="3 4">22II-S11-z7</strain>
    </source>
</reference>
<organism evidence="3 4">
    <name type="scientific">Aquimarina atlantica</name>
    <dbReference type="NCBI Taxonomy" id="1317122"/>
    <lineage>
        <taxon>Bacteria</taxon>
        <taxon>Pseudomonadati</taxon>
        <taxon>Bacteroidota</taxon>
        <taxon>Flavobacteriia</taxon>
        <taxon>Flavobacteriales</taxon>
        <taxon>Flavobacteriaceae</taxon>
        <taxon>Aquimarina</taxon>
    </lineage>
</organism>